<dbReference type="AlphaFoldDB" id="A0AAV0B8K5"/>
<evidence type="ECO:0000313" key="2">
    <source>
        <dbReference type="Proteomes" id="UP001153365"/>
    </source>
</evidence>
<name>A0AAV0B8K5_PHAPC</name>
<keyword evidence="2" id="KW-1185">Reference proteome</keyword>
<organism evidence="1 2">
    <name type="scientific">Phakopsora pachyrhizi</name>
    <name type="common">Asian soybean rust disease fungus</name>
    <dbReference type="NCBI Taxonomy" id="170000"/>
    <lineage>
        <taxon>Eukaryota</taxon>
        <taxon>Fungi</taxon>
        <taxon>Dikarya</taxon>
        <taxon>Basidiomycota</taxon>
        <taxon>Pucciniomycotina</taxon>
        <taxon>Pucciniomycetes</taxon>
        <taxon>Pucciniales</taxon>
        <taxon>Phakopsoraceae</taxon>
        <taxon>Phakopsora</taxon>
    </lineage>
</organism>
<comment type="caution">
    <text evidence="1">The sequence shown here is derived from an EMBL/GenBank/DDBJ whole genome shotgun (WGS) entry which is preliminary data.</text>
</comment>
<dbReference type="Proteomes" id="UP001153365">
    <property type="component" value="Unassembled WGS sequence"/>
</dbReference>
<evidence type="ECO:0000313" key="1">
    <source>
        <dbReference type="EMBL" id="CAH7682519.1"/>
    </source>
</evidence>
<proteinExistence type="predicted"/>
<gene>
    <name evidence="1" type="ORF">PPACK8108_LOCUS15465</name>
</gene>
<accession>A0AAV0B8K5</accession>
<reference evidence="1" key="1">
    <citation type="submission" date="2022-06" db="EMBL/GenBank/DDBJ databases">
        <authorList>
            <consortium name="SYNGENTA / RWTH Aachen University"/>
        </authorList>
    </citation>
    <scope>NUCLEOTIDE SEQUENCE</scope>
</reference>
<dbReference type="EMBL" id="CALTRL010004130">
    <property type="protein sequence ID" value="CAH7682519.1"/>
    <property type="molecule type" value="Genomic_DNA"/>
</dbReference>
<protein>
    <submittedName>
        <fullName evidence="1">Expressed protein</fullName>
    </submittedName>
</protein>
<sequence length="160" mass="17536">MLLRTLQQLIKSFLQVSNRAIEALVPPTPKLTGQLQREALIGPLPQFPGESFKNLIALRFAANNRVSIYYLTKQDVPVVLHKQSAKKGKGKEKGNATDTYPLVGLLAFLDREYSLLKKLNLTESTSSFLALISRPLTALSKKIDEIKPQAAGASSAGTIF</sequence>